<gene>
    <name evidence="2" type="ORF">PV328_006083</name>
</gene>
<keyword evidence="3" id="KW-1185">Reference proteome</keyword>
<dbReference type="Proteomes" id="UP001168990">
    <property type="component" value="Unassembled WGS sequence"/>
</dbReference>
<evidence type="ECO:0000313" key="3">
    <source>
        <dbReference type="Proteomes" id="UP001168990"/>
    </source>
</evidence>
<feature type="region of interest" description="Disordered" evidence="1">
    <location>
        <begin position="98"/>
        <end position="121"/>
    </location>
</feature>
<evidence type="ECO:0000256" key="1">
    <source>
        <dbReference type="SAM" id="MobiDB-lite"/>
    </source>
</evidence>
<sequence length="191" mass="21830">MKKKYSLIYWIASKDIQIIATTKIPSHSRYEDATVKLKWQDTQTKQSVNLDAKIVKMSDEKEELEKICVDENTGMILDGAIKAFSQKIHTIKSNLKKEKTETEKRKHNMKMKQEKELSDSQSILRTSCTNQHDKFANKTLTMRKPKILMDVPVQFFSGSQYDRSRELIITVTAIDDSGALLGLTVAGTAWT</sequence>
<protein>
    <submittedName>
        <fullName evidence="2">Uncharacterized protein</fullName>
    </submittedName>
</protein>
<accession>A0AA39KT57</accession>
<reference evidence="2" key="1">
    <citation type="journal article" date="2023" name="bioRxiv">
        <title>Scaffold-level genome assemblies of two parasitoid biocontrol wasps reveal the parthenogenesis mechanism and an associated novel virus.</title>
        <authorList>
            <person name="Inwood S."/>
            <person name="Skelly J."/>
            <person name="Guhlin J."/>
            <person name="Harrop T."/>
            <person name="Goldson S."/>
            <person name="Dearden P."/>
        </authorList>
    </citation>
    <scope>NUCLEOTIDE SEQUENCE</scope>
    <source>
        <strain evidence="2">Irish</strain>
        <tissue evidence="2">Whole body</tissue>
    </source>
</reference>
<dbReference type="EMBL" id="JAQQBS010000002">
    <property type="protein sequence ID" value="KAK0172809.1"/>
    <property type="molecule type" value="Genomic_DNA"/>
</dbReference>
<organism evidence="2 3">
    <name type="scientific">Microctonus aethiopoides</name>
    <dbReference type="NCBI Taxonomy" id="144406"/>
    <lineage>
        <taxon>Eukaryota</taxon>
        <taxon>Metazoa</taxon>
        <taxon>Ecdysozoa</taxon>
        <taxon>Arthropoda</taxon>
        <taxon>Hexapoda</taxon>
        <taxon>Insecta</taxon>
        <taxon>Pterygota</taxon>
        <taxon>Neoptera</taxon>
        <taxon>Endopterygota</taxon>
        <taxon>Hymenoptera</taxon>
        <taxon>Apocrita</taxon>
        <taxon>Ichneumonoidea</taxon>
        <taxon>Braconidae</taxon>
        <taxon>Euphorinae</taxon>
        <taxon>Microctonus</taxon>
    </lineage>
</organism>
<proteinExistence type="predicted"/>
<name>A0AA39KT57_9HYME</name>
<dbReference type="AlphaFoldDB" id="A0AA39KT57"/>
<evidence type="ECO:0000313" key="2">
    <source>
        <dbReference type="EMBL" id="KAK0172809.1"/>
    </source>
</evidence>
<comment type="caution">
    <text evidence="2">The sequence shown here is derived from an EMBL/GenBank/DDBJ whole genome shotgun (WGS) entry which is preliminary data.</text>
</comment>
<reference evidence="2" key="2">
    <citation type="submission" date="2023-03" db="EMBL/GenBank/DDBJ databases">
        <authorList>
            <person name="Inwood S.N."/>
            <person name="Skelly J.G."/>
            <person name="Guhlin J."/>
            <person name="Harrop T.W.R."/>
            <person name="Goldson S.G."/>
            <person name="Dearden P.K."/>
        </authorList>
    </citation>
    <scope>NUCLEOTIDE SEQUENCE</scope>
    <source>
        <strain evidence="2">Irish</strain>
        <tissue evidence="2">Whole body</tissue>
    </source>
</reference>